<evidence type="ECO:0000259" key="3">
    <source>
        <dbReference type="PROSITE" id="PS51471"/>
    </source>
</evidence>
<protein>
    <recommendedName>
        <fullName evidence="3">Fe2OG dioxygenase domain-containing protein</fullName>
    </recommendedName>
</protein>
<dbReference type="Pfam" id="PF03171">
    <property type="entry name" value="2OG-FeII_Oxy"/>
    <property type="match status" value="1"/>
</dbReference>
<dbReference type="InterPro" id="IPR044861">
    <property type="entry name" value="IPNS-like_FE2OG_OXY"/>
</dbReference>
<dbReference type="Proteomes" id="UP001174694">
    <property type="component" value="Unassembled WGS sequence"/>
</dbReference>
<dbReference type="InterPro" id="IPR050231">
    <property type="entry name" value="Iron_ascorbate_oxido_reductase"/>
</dbReference>
<gene>
    <name evidence="4" type="ORF">NKR23_g6630</name>
</gene>
<comment type="caution">
    <text evidence="4">The sequence shown here is derived from an EMBL/GenBank/DDBJ whole genome shotgun (WGS) entry which is preliminary data.</text>
</comment>
<comment type="similarity">
    <text evidence="1 2">Belongs to the iron/ascorbate-dependent oxidoreductase family.</text>
</comment>
<evidence type="ECO:0000256" key="1">
    <source>
        <dbReference type="ARBA" id="ARBA00008056"/>
    </source>
</evidence>
<dbReference type="PANTHER" id="PTHR47990">
    <property type="entry name" value="2-OXOGLUTARATE (2OG) AND FE(II)-DEPENDENT OXYGENASE SUPERFAMILY PROTEIN-RELATED"/>
    <property type="match status" value="1"/>
</dbReference>
<keyword evidence="2" id="KW-0560">Oxidoreductase</keyword>
<feature type="domain" description="Fe2OG dioxygenase" evidence="3">
    <location>
        <begin position="155"/>
        <end position="260"/>
    </location>
</feature>
<evidence type="ECO:0000313" key="5">
    <source>
        <dbReference type="Proteomes" id="UP001174694"/>
    </source>
</evidence>
<dbReference type="GO" id="GO:0044283">
    <property type="term" value="P:small molecule biosynthetic process"/>
    <property type="evidence" value="ECO:0007669"/>
    <property type="project" value="UniProtKB-ARBA"/>
</dbReference>
<proteinExistence type="inferred from homology"/>
<evidence type="ECO:0000313" key="4">
    <source>
        <dbReference type="EMBL" id="KAJ9143380.1"/>
    </source>
</evidence>
<dbReference type="Gene3D" id="2.60.120.330">
    <property type="entry name" value="B-lactam Antibiotic, Isopenicillin N Synthase, Chain"/>
    <property type="match status" value="1"/>
</dbReference>
<keyword evidence="2" id="KW-0479">Metal-binding</keyword>
<name>A0AA38VHP8_9PEZI</name>
<keyword evidence="2" id="KW-0408">Iron</keyword>
<organism evidence="4 5">
    <name type="scientific">Pleurostoma richardsiae</name>
    <dbReference type="NCBI Taxonomy" id="41990"/>
    <lineage>
        <taxon>Eukaryota</taxon>
        <taxon>Fungi</taxon>
        <taxon>Dikarya</taxon>
        <taxon>Ascomycota</taxon>
        <taxon>Pezizomycotina</taxon>
        <taxon>Sordariomycetes</taxon>
        <taxon>Sordariomycetidae</taxon>
        <taxon>Calosphaeriales</taxon>
        <taxon>Pleurostomataceae</taxon>
        <taxon>Pleurostoma</taxon>
    </lineage>
</organism>
<reference evidence="4" key="1">
    <citation type="submission" date="2022-07" db="EMBL/GenBank/DDBJ databases">
        <title>Fungi with potential for degradation of polypropylene.</title>
        <authorList>
            <person name="Gostincar C."/>
        </authorList>
    </citation>
    <scope>NUCLEOTIDE SEQUENCE</scope>
    <source>
        <strain evidence="4">EXF-13308</strain>
    </source>
</reference>
<dbReference type="EMBL" id="JANBVO010000019">
    <property type="protein sequence ID" value="KAJ9143380.1"/>
    <property type="molecule type" value="Genomic_DNA"/>
</dbReference>
<dbReference type="Pfam" id="PF14226">
    <property type="entry name" value="DIOX_N"/>
    <property type="match status" value="1"/>
</dbReference>
<dbReference type="InterPro" id="IPR027443">
    <property type="entry name" value="IPNS-like_sf"/>
</dbReference>
<dbReference type="GO" id="GO:0016491">
    <property type="term" value="F:oxidoreductase activity"/>
    <property type="evidence" value="ECO:0007669"/>
    <property type="project" value="UniProtKB-KW"/>
</dbReference>
<accession>A0AA38VHP8</accession>
<dbReference type="SUPFAM" id="SSF51197">
    <property type="entry name" value="Clavaminate synthase-like"/>
    <property type="match status" value="1"/>
</dbReference>
<evidence type="ECO:0000256" key="2">
    <source>
        <dbReference type="RuleBase" id="RU003682"/>
    </source>
</evidence>
<sequence>MDTDGFPVIDISGGVDLLGEQAEKIVQACKVWGFMILTGHGISQKTVDRMFELHQGFCEQPVEAKRECLIDERQIGYDVKRSKIGVHECMVFGGKKGEVLEGKNLSTWWDTERRAEVEEFKSAAHHLGQRLLRVFAVHFGLAADYFSSAHNDEKGPGSVLRMLHYPKLETLPDKNFPRLYAHTDWGSLTFVWPRSGGLEVETPSGTWLEVPLVQQGVIVNVGDAMSLWSGRSLKSTLHKISFDKLPVGDDRWSMAYFVNANQDAPLSVLRREINGTLSHDKDAIALTMGEYAWARQYMSQKEDAKNNWVSTSTADIESAKRIARAVEALGVANGSGLINFSAVKA</sequence>
<dbReference type="AlphaFoldDB" id="A0AA38VHP8"/>
<dbReference type="GO" id="GO:0046872">
    <property type="term" value="F:metal ion binding"/>
    <property type="evidence" value="ECO:0007669"/>
    <property type="project" value="UniProtKB-KW"/>
</dbReference>
<dbReference type="InterPro" id="IPR026992">
    <property type="entry name" value="DIOX_N"/>
</dbReference>
<dbReference type="PROSITE" id="PS51471">
    <property type="entry name" value="FE2OG_OXY"/>
    <property type="match status" value="1"/>
</dbReference>
<keyword evidence="5" id="KW-1185">Reference proteome</keyword>
<dbReference type="InterPro" id="IPR005123">
    <property type="entry name" value="Oxoglu/Fe-dep_dioxygenase_dom"/>
</dbReference>